<dbReference type="PANTHER" id="PTHR45947:SF3">
    <property type="entry name" value="SULFOQUINOVOSYL TRANSFERASE SQD2"/>
    <property type="match status" value="1"/>
</dbReference>
<gene>
    <name evidence="4" type="primary">aglL3</name>
    <name evidence="4" type="ORF">HSBGL_0928</name>
</gene>
<dbReference type="Proteomes" id="UP000663305">
    <property type="component" value="Chromosome"/>
</dbReference>
<dbReference type="InterPro" id="IPR050194">
    <property type="entry name" value="Glycosyltransferase_grp1"/>
</dbReference>
<dbReference type="SUPFAM" id="SSF53756">
    <property type="entry name" value="UDP-Glycosyltransferase/glycogen phosphorylase"/>
    <property type="match status" value="1"/>
</dbReference>
<feature type="compositionally biased region" description="Basic and acidic residues" evidence="1">
    <location>
        <begin position="1"/>
        <end position="15"/>
    </location>
</feature>
<dbReference type="Pfam" id="PF00534">
    <property type="entry name" value="Glycos_transf_1"/>
    <property type="match status" value="1"/>
</dbReference>
<keyword evidence="4" id="KW-0808">Transferase</keyword>
<dbReference type="CDD" id="cd03801">
    <property type="entry name" value="GT4_PimA-like"/>
    <property type="match status" value="1"/>
</dbReference>
<dbReference type="InterPro" id="IPR001296">
    <property type="entry name" value="Glyco_trans_1"/>
</dbReference>
<feature type="domain" description="Glycosyl transferase family 1" evidence="2">
    <location>
        <begin position="224"/>
        <end position="387"/>
    </location>
</feature>
<proteinExistence type="predicted"/>
<dbReference type="InterPro" id="IPR028098">
    <property type="entry name" value="Glyco_trans_4-like_N"/>
</dbReference>
<dbReference type="Gene3D" id="3.40.50.2000">
    <property type="entry name" value="Glycogen Phosphorylase B"/>
    <property type="match status" value="2"/>
</dbReference>
<dbReference type="GO" id="GO:0016757">
    <property type="term" value="F:glycosyltransferase activity"/>
    <property type="evidence" value="ECO:0007669"/>
    <property type="project" value="InterPro"/>
</dbReference>
<organism evidence="4 5">
    <name type="scientific">Halapricum desulfuricans</name>
    <dbReference type="NCBI Taxonomy" id="2841257"/>
    <lineage>
        <taxon>Archaea</taxon>
        <taxon>Methanobacteriati</taxon>
        <taxon>Methanobacteriota</taxon>
        <taxon>Stenosarchaea group</taxon>
        <taxon>Halobacteria</taxon>
        <taxon>Halobacteriales</taxon>
        <taxon>Haloarculaceae</taxon>
        <taxon>Halapricum</taxon>
    </lineage>
</organism>
<dbReference type="EMBL" id="CP064789">
    <property type="protein sequence ID" value="QSG11358.1"/>
    <property type="molecule type" value="Genomic_DNA"/>
</dbReference>
<sequence length="416" mass="45823">MVEREKIAAGRDGHVRGRPRKTGGTVITQHVVDEPMDVTQVTHLYHPSFGGIENYVARLNASLSAAGHTSRTVTTDRSFAPGSTIEERPDVTYCETTFSVVRNPFSIELYRHLRADDSDVYHLHSPWFFPSLEAILALPDDAVVTMTVHGVHTPATSLLSRVLAAGYKPIAQYILNRVNRIFVLGPAERRRLTDRFDLADEQIAVVPNGIDPDAYDIPEERIVEFRDRYGIDPDVPTVLFVSRLVPGKQPEVLIEAVSDHLADETLQVLVVGKGEAGYVGSLVGRADDRVRFLSNLSFDELKAAYHAADCFVALGTSEGLSTVLLEAMNARLPVITTPAGANADVISGPEHGRVVDLHPEPAAVAAAIREMLADPDERAAIGERNRDRVRTEYAWDRVYESIEATYEELLAANEPR</sequence>
<dbReference type="Pfam" id="PF13439">
    <property type="entry name" value="Glyco_transf_4"/>
    <property type="match status" value="1"/>
</dbReference>
<name>A0A897NFL3_9EURY</name>
<evidence type="ECO:0000313" key="5">
    <source>
        <dbReference type="Proteomes" id="UP000663305"/>
    </source>
</evidence>
<evidence type="ECO:0000256" key="1">
    <source>
        <dbReference type="SAM" id="MobiDB-lite"/>
    </source>
</evidence>
<protein>
    <submittedName>
        <fullName evidence="4">Glycosyltransferase</fullName>
    </submittedName>
</protein>
<evidence type="ECO:0000259" key="3">
    <source>
        <dbReference type="Pfam" id="PF13439"/>
    </source>
</evidence>
<feature type="region of interest" description="Disordered" evidence="1">
    <location>
        <begin position="1"/>
        <end position="22"/>
    </location>
</feature>
<reference evidence="4" key="1">
    <citation type="submission" date="2020-11" db="EMBL/GenBank/DDBJ databases">
        <title>Carbohydrate-dependent, anaerobic sulfur respiration: A novel catabolism in halophilic archaea.</title>
        <authorList>
            <person name="Sorokin D.Y."/>
            <person name="Messina E."/>
            <person name="Smedile F."/>
            <person name="La Cono V."/>
            <person name="Hallsworth J.E."/>
            <person name="Yakimov M.M."/>
        </authorList>
    </citation>
    <scope>NUCLEOTIDE SEQUENCE</scope>
    <source>
        <strain evidence="4">HSR-Bgl</strain>
    </source>
</reference>
<evidence type="ECO:0000259" key="2">
    <source>
        <dbReference type="Pfam" id="PF00534"/>
    </source>
</evidence>
<accession>A0A897NFL3</accession>
<dbReference type="AlphaFoldDB" id="A0A897NFL3"/>
<dbReference type="PANTHER" id="PTHR45947">
    <property type="entry name" value="SULFOQUINOVOSYL TRANSFERASE SQD2"/>
    <property type="match status" value="1"/>
</dbReference>
<evidence type="ECO:0000313" key="4">
    <source>
        <dbReference type="EMBL" id="QSG11358.1"/>
    </source>
</evidence>
<feature type="domain" description="Glycosyltransferase subfamily 4-like N-terminal" evidence="3">
    <location>
        <begin position="49"/>
        <end position="213"/>
    </location>
</feature>